<comment type="caution">
    <text evidence="2">The sequence shown here is derived from an EMBL/GenBank/DDBJ whole genome shotgun (WGS) entry which is preliminary data.</text>
</comment>
<evidence type="ECO:0000256" key="1">
    <source>
        <dbReference type="SAM" id="MobiDB-lite"/>
    </source>
</evidence>
<dbReference type="EMBL" id="JAJSOJ010000016">
    <property type="protein sequence ID" value="MCE0743395.1"/>
    <property type="molecule type" value="Genomic_DNA"/>
</dbReference>
<feature type="region of interest" description="Disordered" evidence="1">
    <location>
        <begin position="1"/>
        <end position="21"/>
    </location>
</feature>
<proteinExistence type="predicted"/>
<evidence type="ECO:0000313" key="3">
    <source>
        <dbReference type="Proteomes" id="UP001521074"/>
    </source>
</evidence>
<reference evidence="2 3" key="1">
    <citation type="submission" date="2021-12" db="EMBL/GenBank/DDBJ databases">
        <title>Genome sequence of Acetobacter sicerae DmPark20a_162.</title>
        <authorList>
            <person name="Chaston J.M."/>
        </authorList>
    </citation>
    <scope>NUCLEOTIDE SEQUENCE [LARGE SCALE GENOMIC DNA]</scope>
    <source>
        <strain evidence="2 3">DmPark20a_162</strain>
    </source>
</reference>
<organism evidence="2 3">
    <name type="scientific">Acetobacter sicerae</name>
    <dbReference type="NCBI Taxonomy" id="85325"/>
    <lineage>
        <taxon>Bacteria</taxon>
        <taxon>Pseudomonadati</taxon>
        <taxon>Pseudomonadota</taxon>
        <taxon>Alphaproteobacteria</taxon>
        <taxon>Acetobacterales</taxon>
        <taxon>Acetobacteraceae</taxon>
        <taxon>Acetobacter</taxon>
    </lineage>
</organism>
<protein>
    <submittedName>
        <fullName evidence="2">Uncharacterized protein</fullName>
    </submittedName>
</protein>
<sequence>MSQIDRKKQVHSRSYDGPNPIRMSDRDWNIMISALSGEQKEVLNMLRQRAQCCTQMAVSGTRATAVTLEVAETAMEALLQKLAEMEVSFPLNGFALSGSYA</sequence>
<gene>
    <name evidence="2" type="ORF">LWC05_05750</name>
</gene>
<evidence type="ECO:0000313" key="2">
    <source>
        <dbReference type="EMBL" id="MCE0743395.1"/>
    </source>
</evidence>
<accession>A0ABS8VRC9</accession>
<dbReference type="Proteomes" id="UP001521074">
    <property type="component" value="Unassembled WGS sequence"/>
</dbReference>
<name>A0ABS8VRC9_9PROT</name>
<keyword evidence="3" id="KW-1185">Reference proteome</keyword>